<dbReference type="PANTHER" id="PTHR46825:SF7">
    <property type="entry name" value="D-ALANYL-D-ALANINE CARBOXYPEPTIDASE"/>
    <property type="match status" value="1"/>
</dbReference>
<dbReference type="EMBL" id="FOUY01000006">
    <property type="protein sequence ID" value="SFN02738.1"/>
    <property type="molecule type" value="Genomic_DNA"/>
</dbReference>
<organism evidence="2 3">
    <name type="scientific">Pseudonocardia ammonioxydans</name>
    <dbReference type="NCBI Taxonomy" id="260086"/>
    <lineage>
        <taxon>Bacteria</taxon>
        <taxon>Bacillati</taxon>
        <taxon>Actinomycetota</taxon>
        <taxon>Actinomycetes</taxon>
        <taxon>Pseudonocardiales</taxon>
        <taxon>Pseudonocardiaceae</taxon>
        <taxon>Pseudonocardia</taxon>
    </lineage>
</organism>
<dbReference type="PANTHER" id="PTHR46825">
    <property type="entry name" value="D-ALANYL-D-ALANINE-CARBOXYPEPTIDASE/ENDOPEPTIDASE AMPH"/>
    <property type="match status" value="1"/>
</dbReference>
<dbReference type="Gene3D" id="3.40.710.10">
    <property type="entry name" value="DD-peptidase/beta-lactamase superfamily"/>
    <property type="match status" value="1"/>
</dbReference>
<dbReference type="InterPro" id="IPR012338">
    <property type="entry name" value="Beta-lactam/transpept-like"/>
</dbReference>
<dbReference type="Proteomes" id="UP000199614">
    <property type="component" value="Unassembled WGS sequence"/>
</dbReference>
<keyword evidence="2" id="KW-0378">Hydrolase</keyword>
<keyword evidence="2" id="KW-0121">Carboxypeptidase</keyword>
<dbReference type="Pfam" id="PF00144">
    <property type="entry name" value="Beta-lactamase"/>
    <property type="match status" value="1"/>
</dbReference>
<evidence type="ECO:0000259" key="1">
    <source>
        <dbReference type="Pfam" id="PF00144"/>
    </source>
</evidence>
<dbReference type="InterPro" id="IPR001466">
    <property type="entry name" value="Beta-lactam-related"/>
</dbReference>
<keyword evidence="3" id="KW-1185">Reference proteome</keyword>
<gene>
    <name evidence="2" type="ORF">SAMN05216207_1006180</name>
</gene>
<keyword evidence="2" id="KW-0645">Protease</keyword>
<protein>
    <submittedName>
        <fullName evidence="2">D-alanyl-D-alanine carboxypeptidase</fullName>
    </submittedName>
</protein>
<evidence type="ECO:0000313" key="3">
    <source>
        <dbReference type="Proteomes" id="UP000199614"/>
    </source>
</evidence>
<accession>A0A1I4VN75</accession>
<dbReference type="RefSeq" id="WP_177238340.1">
    <property type="nucleotide sequence ID" value="NZ_FOUY01000006.1"/>
</dbReference>
<sequence>MTGKTPMIARRLAVLLLTLAVLAAAGATTLVLARDRVLASVAGTGSEASATLLAVDGRIWADGVRDPASGGPLDGSERFRIGSVTKTFVATVVLQLVDEGRVALDATIEKYLPGVVRDGALITVRQILQHTSGLPDHMSSPGWSTNRWRGDDRFRDVTPARILQEAFTRAPHFPPGAGFRYSNTNYVVAGLLVEAVTGRPYAAEIEQRILEPLGLTGTSLPGSDPRVPEPAVRAETVLDDGRRVDVTEQNESLDGAAGEMISTHADLATFLDALLGGGLLTPQTLAEMRATVPMGAGFHYGLGLQRFDLPCGGSLWGHGGELLGYVTYAFRRADGRTLTLLRASADDDGFLRFAAVATAAFCLTRT</sequence>
<dbReference type="InterPro" id="IPR050491">
    <property type="entry name" value="AmpC-like"/>
</dbReference>
<evidence type="ECO:0000313" key="2">
    <source>
        <dbReference type="EMBL" id="SFN02738.1"/>
    </source>
</evidence>
<dbReference type="GO" id="GO:0004180">
    <property type="term" value="F:carboxypeptidase activity"/>
    <property type="evidence" value="ECO:0007669"/>
    <property type="project" value="UniProtKB-KW"/>
</dbReference>
<feature type="domain" description="Beta-lactamase-related" evidence="1">
    <location>
        <begin position="50"/>
        <end position="335"/>
    </location>
</feature>
<dbReference type="SUPFAM" id="SSF56601">
    <property type="entry name" value="beta-lactamase/transpeptidase-like"/>
    <property type="match status" value="1"/>
</dbReference>
<name>A0A1I4VN75_PSUAM</name>
<reference evidence="2 3" key="1">
    <citation type="submission" date="2016-10" db="EMBL/GenBank/DDBJ databases">
        <authorList>
            <person name="de Groot N.N."/>
        </authorList>
    </citation>
    <scope>NUCLEOTIDE SEQUENCE [LARGE SCALE GENOMIC DNA]</scope>
    <source>
        <strain evidence="2 3">CGMCC 4.1877</strain>
    </source>
</reference>
<dbReference type="AlphaFoldDB" id="A0A1I4VN75"/>
<proteinExistence type="predicted"/>
<dbReference type="STRING" id="260086.SAMN05216207_1006180"/>